<evidence type="ECO:0000313" key="19">
    <source>
        <dbReference type="EMBL" id="JAV48106.1"/>
    </source>
</evidence>
<feature type="disulfide bond" evidence="9">
    <location>
        <begin position="3514"/>
        <end position="3568"/>
    </location>
</feature>
<evidence type="ECO:0000259" key="13">
    <source>
        <dbReference type="PROSITE" id="PS01225"/>
    </source>
</evidence>
<feature type="domain" description="VWFC" evidence="16">
    <location>
        <begin position="2999"/>
        <end position="3071"/>
    </location>
</feature>
<evidence type="ECO:0000259" key="16">
    <source>
        <dbReference type="PROSITE" id="PS50184"/>
    </source>
</evidence>
<dbReference type="PROSITE" id="PS01208">
    <property type="entry name" value="VWFC_1"/>
    <property type="match status" value="1"/>
</dbReference>
<dbReference type="PANTHER" id="PTHR11339:SF386">
    <property type="entry name" value="HEMOLECTIN, ISOFORM A"/>
    <property type="match status" value="1"/>
</dbReference>
<dbReference type="PROSITE" id="PS01185">
    <property type="entry name" value="CTCK_1"/>
    <property type="match status" value="1"/>
</dbReference>
<dbReference type="SMART" id="SM00231">
    <property type="entry name" value="FA58C"/>
    <property type="match status" value="2"/>
</dbReference>
<keyword evidence="3" id="KW-0964">Secreted</keyword>
<keyword evidence="10" id="KW-0245">EGF-like domain</keyword>
<feature type="domain" description="Sushi" evidence="17">
    <location>
        <begin position="128"/>
        <end position="189"/>
    </location>
</feature>
<comment type="similarity">
    <text evidence="2">Belongs to the thrombospondin family.</text>
</comment>
<sequence>MVNPSLFLLIAFSVFQLSSTETKSKRLDFTGKCKTPPAPEFAKIECNTKSQTRIECRVKCNRGYEIEKGRTRQLYRCDGFHGEWEPTIPSACQRKCKPRCENEGKCVTGNRCICPPGYRGKACEYEVAQCNTAKLGFDNYKPMCNHSSEKSICTLECPEGMQFVSVPVDVYECSVDGVWTPPSAPACKPINTIYATDRPNFPLPSIAIGETSLSKSSGVCSVWGKFHYRTFDGTLYSFRGSCTYLLAKDCLGESFNIHIRESPGCDEGIQCTKMITIYVGDKHYNIENVDGEISVKYLGNEMMIPGIKGTLRLEKVAHYLIVTSSLGFRLKWDGKQTILLSVEKDMRNKTCGLCGQYDGSATNDFETLNHKVVDNVNEFVQSWVMPRLEEKCLTSLHADHGCRYKTTEEKATAGAAEKSCYAIYDERYVACHEIISPEPYFAACKVEVCECKEQGEHCRCDTLAEYFRECIRLGGKIHGGWRGPDVCPLDCPAGMEYTDCGSSCPRTCKQAEYECDNEHCIDGCHCHAGMHLHKEACIPEDQCPCMHGDDEYLPGKKIPNDCNQCECLAGRWECTENVCDSRCTSTGDSHYKSFDGHKYQFKGKCSYYLVHHDNFTITQDNSLCTSNGLSKTSSLCKKAIIIDIHSTKAVLKYGKEVTVNGQDINKFPFMNKQIRLQKTSSAVLLDIVNGVSVTWDGTNNIFIDAPASLIGTIQGLCGTFNHNTNDDFSTADGAIEVEVDNFAEKWKTGIECKEEIVTSEQQDPCEIYKENEDDAHRLCSVLKSEIFKDCHHEEDLTPFYKDCLSDMCKCTEEAKNCLCPVLANYAAACMKHGVTLNWRQQVNKCEIECDGGQIYQECSNPCTYSCKSLSVEKCDKKCVEGCACSSGSALSHDGVCIPISQCPCYHEENEYQPGSKKAINGLYPCECINGRWDCTSSNFIKGNETMAHEAVTCDAEKNMVYRECINCPVTCQNHFIQSKCDTYTCRSGCSCNEGFVLDTYTESCIKKENCGCWHGGKRFPEGSSYKRSCNKCNCLKGKWICEHKECPGVCRYWGESHFKTFDGHYFDFQGICEYVLVEGNSNDGNFFQIILETKICGTNGLTCAKGIKVKLGDKIKLILSHDKELPKPSYDSHIIVRKVGLSVLVYTKIGMILQWDGMTRISVHMEPIWKGKLSGLCGNFNDDQADDFKTPAHGPIEARPTSFGHSWKLNSACPFPKDIKNTCEIHPYRKSWAKKKCSVMKSDLFQPCHKFVPLDPFYERCIFDTGGCDLGGDCECFCTALAAYVEECVIHGIAIAWRSQDLCPIQCNEDEKYEPCMSTCPKETCETKFLYNSIKKVCSNEPCVEGCEPKPCPSGQIYNNDREFKCILKKECEIPCEFNGRLYKNGEQVLDNNITEECQICYCKLGKIVCTSKEKCPIKSYCHLTGWSSWMNSPSTDVGDYELLNDPYLQKIYSKSCTLHYMTEIQCRTADSHIQFEYTGQQGICKLPHGFLCKDDEQINGLCKDYEIRVFCQCVQFTTEIPTTTLPVCLPGWTQFFNTDSPNDGEGDHENVENIIKTYGICIGGEISDIECKALIDGEKVNYDNTGDYGVTCKTSVGSYCSNHLQINTKRCKDYAVRLHCKCETIASTTPIPSCGWTNWINIDKPKLFKTDPGDMESIEKLQEFQGLCRKPELKDIRCRDASTQVDWKLSPQNKLVCNTDIGFRCYNRYQIGDCYDYEIRVYCWYDWCTSSIPTVISTIPTIPTTGTCPPGQYYDKCAYMCNQTCSDYLHNLHQGGICETEGDLCIPTCRPYRSCEYPFLWKDSYTCVDRSECSCVMLNGDIIQPGEVIYFDCEECQCSDNIVKCVTSPKCTRTPEVRNLTIPTQPMTVTLPPVITHPQGICPEDMTLENIDIDLSQITVSSQRSLSGKNRIQLNGTGAWVPSLITDAYVQIDFGTAMFISAIVTQGENGAESWVTKYSVKYSLDGKAWYDIKEGNSTKIFDGNFDSDTPVTQYLPNMIKVRYVLIKPIDWHVWIAMRLGVLGCLHVETVTSTGEIKAETPTSPPPKECTEPMLFPMKNEIPPGIIIVSSSANNFSGPNHLQINTIGESGRIGGWKAAINDKKPFIQIDFQQNRNLSGVVIQGQGTEDNWVTSFKVEYSTDVTSWRYVNDEITGLIFRGNTDRSTNEKRWFSEIITARYLKILPESSHGAFAMKLEVLGCFQPTEQTSVTMLTTLPLPAYCPELPETLRENCPYCISDFVCDGYKCVYPKECPCYKEGRKYLAGEIIETSDCHECQCRLRGKSSCEKKKCSLCPEGKESVLTTNCQCECRCTEGTIHCPSDDQCIDKYRWCDGKIDCADDEVDCIYTTSLIIPSTTEPSCIPILNENAATCELSTSYFKTFDGKEYELDVCNHVLFREKQFPSFSVTVNKESTEENRQCGRYLVLEVDYFIIRIGPGPNTVVFNDVKVPKNRLHLLSKRYKEFILRTEGTYLVFISLKHGFKITWDAYDNVKIQVSNCLLNMVDGLCGYYDGIKENDFQKPDGTVAPTVESFVQSWSKGASDHCIKCVCDYHTKLAAEKICDSIEEPMFEDCKHAVDVERQRKICIASACECLIKNYTATQCTCQILEDFLHTCEDVTELVMKNTWRIDFSCVPECPSGLEWIDCGPSCELTCDNFQDKNLACSKKCTPGCFCPPGLVRKDDRCIDAKLCHDCICLGYGDPNYQTFDHKSYAFQGSCTYVLVHHQKIDNHPNLEIYVTNTECPEEPGTTCTTGLKLVHNNNVITIVRNQPVKFNEQILEDVVYNFYQDGINITATKEHVTVYIAENNLLAQYIVPNYGYIIKLPSKLYFNETAGLCGVCNFDAQDDFYHRNGYISDDINDFAYSWLVNGSKETCTLVEIPPVPIPELCVFEKNECEIYVDPAPYIKACKNDVSYSHNVNSSICHTILQYASSCCEYGVILDDWIKSTGCEVQCPDGMKFQCKSLCQLTCSNYQETPADCKIPPEYLCSCPENQVMKDGECVDPVYCEVCDDEGHGVGEHWNVDLCQSCECLSNMKVVCQNMICPVAPICPVGTSLQTISNGTCCEEYECQPSVCPPTTKPVCEFGAIPQLITIQECPEYHCVCNFSLCNPLKNISHLEPGEVGSIKENGCCKELIITCNSEECPLQKNCGIGSELIERKGTCCTLYSCLPLEKCIYKHRFDTLKKFENESTLAQENTKLYEVGETWTDGLCIKCRCDKESEQFIPSCETEKCTEPPYVINQIDYFYEPQSRPESCCPDYIPIACRSNGTTYQVGDEWPSSDGNKCISYKCIKKNENIEKVETILPCNKSCPAYTKYIEPSPESLECCGYCEPFACEDDGIIYEVGDEWPSGDGNKCISYKCIKKNEKIEKIENIHTCNKSCPAYTKYIEPSPESLECCGYCEPFACEDDGIIYEVGAKWIPQFEKCMEATCVKRNNNIEKIFIGKQCPMVPPDCPEEYKTMDESGCCHLCSIIPGACEVRRLTPQRSVHYFFLHDRVKGKCSNKDPVENLTECSGRCNSDTAYSLSQEVFTTICNCCIPRESVFRQITLNCDDNSTIIKEYVQPTICDCVECPEKKTIEAIKEPIPK</sequence>
<dbReference type="PROSITE" id="PS50022">
    <property type="entry name" value="FA58C_3"/>
    <property type="match status" value="2"/>
</dbReference>
<keyword evidence="11" id="KW-0768">Sushi</keyword>
<dbReference type="InterPro" id="IPR000436">
    <property type="entry name" value="Sushi_SCR_CCP_dom"/>
</dbReference>
<dbReference type="InterPro" id="IPR014853">
    <property type="entry name" value="VWF/SSPO/ZAN-like_Cys-rich_dom"/>
</dbReference>
<dbReference type="GO" id="GO:0007399">
    <property type="term" value="P:nervous system development"/>
    <property type="evidence" value="ECO:0007669"/>
    <property type="project" value="UniProtKB-ARBA"/>
</dbReference>
<feature type="domain" description="CTCK" evidence="13">
    <location>
        <begin position="3478"/>
        <end position="3574"/>
    </location>
</feature>
<dbReference type="GO" id="GO:0005615">
    <property type="term" value="C:extracellular space"/>
    <property type="evidence" value="ECO:0007669"/>
    <property type="project" value="TreeGrafter"/>
</dbReference>
<dbReference type="InterPro" id="IPR050780">
    <property type="entry name" value="Mucin_vWF_Thrombospondin_sf"/>
</dbReference>
<dbReference type="InterPro" id="IPR000742">
    <property type="entry name" value="EGF"/>
</dbReference>
<dbReference type="PROSITE" id="PS01286">
    <property type="entry name" value="FA58C_2"/>
    <property type="match status" value="1"/>
</dbReference>
<evidence type="ECO:0000256" key="2">
    <source>
        <dbReference type="ARBA" id="ARBA00009456"/>
    </source>
</evidence>
<dbReference type="Pfam" id="PF01826">
    <property type="entry name" value="TIL"/>
    <property type="match status" value="4"/>
</dbReference>
<accession>A0A1W7RAG6</accession>
<dbReference type="Pfam" id="PF23244">
    <property type="entry name" value="VWF"/>
    <property type="match status" value="1"/>
</dbReference>
<dbReference type="SMART" id="SM00214">
    <property type="entry name" value="VWC"/>
    <property type="match status" value="5"/>
</dbReference>
<dbReference type="PROSITE" id="PS01186">
    <property type="entry name" value="EGF_2"/>
    <property type="match status" value="1"/>
</dbReference>
<keyword evidence="4 12" id="KW-0732">Signal</keyword>
<keyword evidence="8" id="KW-0325">Glycoprotein</keyword>
<reference evidence="19" key="1">
    <citation type="submission" date="2016-11" db="EMBL/GenBank/DDBJ databases">
        <title>Venom-gland transcriptomics and venom proteomics of the black-back scorpion (Hadrurus spadix) reveal detectability challenges and an unexplored realm of animal toxin diversity.</title>
        <authorList>
            <person name="Rokyta D.R."/>
            <person name="Ward M.J."/>
        </authorList>
    </citation>
    <scope>NUCLEOTIDE SEQUENCE</scope>
    <source>
        <tissue evidence="19">Venom gland</tissue>
    </source>
</reference>
<dbReference type="SUPFAM" id="SSF57567">
    <property type="entry name" value="Serine protease inhibitors"/>
    <property type="match status" value="4"/>
</dbReference>
<dbReference type="SMART" id="SM00041">
    <property type="entry name" value="CT"/>
    <property type="match status" value="1"/>
</dbReference>
<dbReference type="InterPro" id="IPR036084">
    <property type="entry name" value="Ser_inhib-like_sf"/>
</dbReference>
<dbReference type="SMART" id="SM00216">
    <property type="entry name" value="VWD"/>
    <property type="match status" value="5"/>
</dbReference>
<dbReference type="PROSITE" id="PS01285">
    <property type="entry name" value="FA58C_1"/>
    <property type="match status" value="2"/>
</dbReference>
<feature type="domain" description="Sushi" evidence="17">
    <location>
        <begin position="31"/>
        <end position="94"/>
    </location>
</feature>
<feature type="domain" description="VWFD" evidence="18">
    <location>
        <begin position="218"/>
        <end position="393"/>
    </location>
</feature>
<evidence type="ECO:0000256" key="11">
    <source>
        <dbReference type="PROSITE-ProRule" id="PRU00302"/>
    </source>
</evidence>
<dbReference type="PANTHER" id="PTHR11339">
    <property type="entry name" value="EXTRACELLULAR MATRIX GLYCOPROTEIN RELATED"/>
    <property type="match status" value="1"/>
</dbReference>
<evidence type="ECO:0000256" key="1">
    <source>
        <dbReference type="ARBA" id="ARBA00004239"/>
    </source>
</evidence>
<dbReference type="InterPro" id="IPR006207">
    <property type="entry name" value="Cys_knot_C"/>
</dbReference>
<feature type="domain" description="VWFD" evidence="18">
    <location>
        <begin position="1048"/>
        <end position="1214"/>
    </location>
</feature>
<feature type="domain" description="VWFD" evidence="18">
    <location>
        <begin position="2370"/>
        <end position="2546"/>
    </location>
</feature>
<dbReference type="Pfam" id="PF00094">
    <property type="entry name" value="VWD"/>
    <property type="match status" value="5"/>
</dbReference>
<dbReference type="SUPFAM" id="SSF57196">
    <property type="entry name" value="EGF/Laminin"/>
    <property type="match status" value="1"/>
</dbReference>
<evidence type="ECO:0000259" key="14">
    <source>
        <dbReference type="PROSITE" id="PS50022"/>
    </source>
</evidence>
<dbReference type="Gene3D" id="2.10.70.10">
    <property type="entry name" value="Complement Module, domain 1"/>
    <property type="match status" value="1"/>
</dbReference>
<dbReference type="CDD" id="cd00112">
    <property type="entry name" value="LDLa"/>
    <property type="match status" value="1"/>
</dbReference>
<dbReference type="SMART" id="SM00215">
    <property type="entry name" value="VWC_out"/>
    <property type="match status" value="3"/>
</dbReference>
<evidence type="ECO:0000259" key="15">
    <source>
        <dbReference type="PROSITE" id="PS50026"/>
    </source>
</evidence>
<evidence type="ECO:0000256" key="9">
    <source>
        <dbReference type="PROSITE-ProRule" id="PRU00039"/>
    </source>
</evidence>
<name>A0A1W7RAG6_9SCOR</name>
<dbReference type="SMART" id="SM00181">
    <property type="entry name" value="EGF"/>
    <property type="match status" value="2"/>
</dbReference>
<dbReference type="InterPro" id="IPR001007">
    <property type="entry name" value="VWF_dom"/>
</dbReference>
<keyword evidence="7 10" id="KW-1015">Disulfide bond</keyword>
<feature type="disulfide bond" evidence="10">
    <location>
        <begin position="114"/>
        <end position="123"/>
    </location>
</feature>
<dbReference type="SUPFAM" id="SSF49785">
    <property type="entry name" value="Galactose-binding domain-like"/>
    <property type="match status" value="2"/>
</dbReference>
<dbReference type="InterPro" id="IPR000421">
    <property type="entry name" value="FA58C"/>
</dbReference>
<dbReference type="Gene3D" id="2.10.25.10">
    <property type="entry name" value="Laminin"/>
    <property type="match status" value="5"/>
</dbReference>
<dbReference type="InterPro" id="IPR002172">
    <property type="entry name" value="LDrepeatLR_classA_rpt"/>
</dbReference>
<evidence type="ECO:0000256" key="12">
    <source>
        <dbReference type="SAM" id="SignalP"/>
    </source>
</evidence>
<feature type="domain" description="VWFD" evidence="18">
    <location>
        <begin position="581"/>
        <end position="753"/>
    </location>
</feature>
<evidence type="ECO:0000256" key="7">
    <source>
        <dbReference type="ARBA" id="ARBA00023157"/>
    </source>
</evidence>
<dbReference type="SMART" id="SM00832">
    <property type="entry name" value="C8"/>
    <property type="match status" value="4"/>
</dbReference>
<dbReference type="InterPro" id="IPR002919">
    <property type="entry name" value="TIL_dom"/>
</dbReference>
<feature type="domain" description="VWFD" evidence="18">
    <location>
        <begin position="2694"/>
        <end position="2876"/>
    </location>
</feature>
<protein>
    <recommendedName>
        <fullName evidence="20">Hemocytin</fullName>
    </recommendedName>
</protein>
<dbReference type="SMART" id="SM00032">
    <property type="entry name" value="CCP"/>
    <property type="match status" value="2"/>
</dbReference>
<evidence type="ECO:0000256" key="4">
    <source>
        <dbReference type="ARBA" id="ARBA00022729"/>
    </source>
</evidence>
<feature type="domain" description="F5/8 type C" evidence="14">
    <location>
        <begin position="1883"/>
        <end position="2025"/>
    </location>
</feature>
<feature type="chain" id="PRO_5012552017" description="Hemocytin" evidence="12">
    <location>
        <begin position="21"/>
        <end position="3588"/>
    </location>
</feature>
<dbReference type="Pfam" id="PF00754">
    <property type="entry name" value="F5_F8_type_C"/>
    <property type="match status" value="2"/>
</dbReference>
<organism evidence="19">
    <name type="scientific">Hadrurus spadix</name>
    <dbReference type="NCBI Taxonomy" id="141984"/>
    <lineage>
        <taxon>Eukaryota</taxon>
        <taxon>Metazoa</taxon>
        <taxon>Ecdysozoa</taxon>
        <taxon>Arthropoda</taxon>
        <taxon>Chelicerata</taxon>
        <taxon>Arachnida</taxon>
        <taxon>Scorpiones</taxon>
        <taxon>Iurida</taxon>
        <taxon>Iuroidea</taxon>
        <taxon>Hadrurus</taxon>
    </lineage>
</organism>
<evidence type="ECO:0000256" key="10">
    <source>
        <dbReference type="PROSITE-ProRule" id="PRU00076"/>
    </source>
</evidence>
<dbReference type="PROSITE" id="PS50026">
    <property type="entry name" value="EGF_3"/>
    <property type="match status" value="1"/>
</dbReference>
<dbReference type="InterPro" id="IPR025155">
    <property type="entry name" value="WxxW_domain"/>
</dbReference>
<evidence type="ECO:0000256" key="5">
    <source>
        <dbReference type="ARBA" id="ARBA00022737"/>
    </source>
</evidence>
<feature type="domain" description="EGF-like" evidence="15">
    <location>
        <begin position="93"/>
        <end position="124"/>
    </location>
</feature>
<comment type="caution">
    <text evidence="10">Lacks conserved residue(s) required for the propagation of feature annotation.</text>
</comment>
<dbReference type="Gene3D" id="2.60.120.260">
    <property type="entry name" value="Galactose-binding domain-like"/>
    <property type="match status" value="2"/>
</dbReference>
<feature type="disulfide bond" evidence="11">
    <location>
        <begin position="130"/>
        <end position="173"/>
    </location>
</feature>
<dbReference type="InterPro" id="IPR008979">
    <property type="entry name" value="Galactose-bd-like_sf"/>
</dbReference>
<dbReference type="GO" id="GO:0031012">
    <property type="term" value="C:extracellular matrix"/>
    <property type="evidence" value="ECO:0007669"/>
    <property type="project" value="TreeGrafter"/>
</dbReference>
<evidence type="ECO:0000259" key="17">
    <source>
        <dbReference type="PROSITE" id="PS50923"/>
    </source>
</evidence>
<dbReference type="CDD" id="cd00057">
    <property type="entry name" value="FA58C"/>
    <property type="match status" value="2"/>
</dbReference>
<comment type="subcellular location">
    <subcellularLocation>
        <location evidence="1">Secreted</location>
        <location evidence="1">Extracellular space</location>
    </subcellularLocation>
</comment>
<dbReference type="PROSITE" id="PS50923">
    <property type="entry name" value="SUSHI"/>
    <property type="match status" value="2"/>
</dbReference>
<dbReference type="CDD" id="cd19941">
    <property type="entry name" value="TIL"/>
    <property type="match status" value="6"/>
</dbReference>
<dbReference type="PROSITE" id="PS50184">
    <property type="entry name" value="VWFC_2"/>
    <property type="match status" value="1"/>
</dbReference>
<dbReference type="PROSITE" id="PS51233">
    <property type="entry name" value="VWFD"/>
    <property type="match status" value="5"/>
</dbReference>
<dbReference type="EMBL" id="GFAH01000283">
    <property type="protein sequence ID" value="JAV48106.1"/>
    <property type="molecule type" value="Transcribed_RNA"/>
</dbReference>
<evidence type="ECO:0000256" key="8">
    <source>
        <dbReference type="ARBA" id="ARBA00023180"/>
    </source>
</evidence>
<evidence type="ECO:0000256" key="6">
    <source>
        <dbReference type="ARBA" id="ARBA00023008"/>
    </source>
</evidence>
<evidence type="ECO:0000256" key="3">
    <source>
        <dbReference type="ARBA" id="ARBA00022525"/>
    </source>
</evidence>
<feature type="disulfide bond" evidence="9">
    <location>
        <begin position="3518"/>
        <end position="3570"/>
    </location>
</feature>
<keyword evidence="5" id="KW-0677">Repeat</keyword>
<dbReference type="PROSITE" id="PS00022">
    <property type="entry name" value="EGF_1"/>
    <property type="match status" value="1"/>
</dbReference>
<feature type="signal peptide" evidence="12">
    <location>
        <begin position="1"/>
        <end position="20"/>
    </location>
</feature>
<dbReference type="InterPro" id="IPR001846">
    <property type="entry name" value="VWF_type-D"/>
</dbReference>
<proteinExistence type="inferred from homology"/>
<evidence type="ECO:0000259" key="18">
    <source>
        <dbReference type="PROSITE" id="PS51233"/>
    </source>
</evidence>
<dbReference type="Pfam" id="PF13330">
    <property type="entry name" value="Mucin2_WxxW"/>
    <property type="match status" value="3"/>
</dbReference>
<keyword evidence="6" id="KW-0186">Copper</keyword>
<dbReference type="Pfam" id="PF08742">
    <property type="entry name" value="C8"/>
    <property type="match status" value="4"/>
</dbReference>
<evidence type="ECO:0008006" key="20">
    <source>
        <dbReference type="Google" id="ProtNLM"/>
    </source>
</evidence>
<dbReference type="PROSITE" id="PS01225">
    <property type="entry name" value="CTCK_2"/>
    <property type="match status" value="1"/>
</dbReference>
<feature type="disulfide bond" evidence="10">
    <location>
        <begin position="96"/>
        <end position="106"/>
    </location>
</feature>
<feature type="domain" description="F5/8 type C" evidence="14">
    <location>
        <begin position="2050"/>
        <end position="2201"/>
    </location>
</feature>